<keyword evidence="3" id="KW-0540">Nuclease</keyword>
<dbReference type="Pfam" id="PF08721">
    <property type="entry name" value="Tn7_Tnp_TnsA_C"/>
    <property type="match status" value="1"/>
</dbReference>
<keyword evidence="3" id="KW-0378">Hydrolase</keyword>
<feature type="domain" description="TnsA endonuclease N-terminal" evidence="2">
    <location>
        <begin position="78"/>
        <end position="174"/>
    </location>
</feature>
<dbReference type="AlphaFoldDB" id="A0A740Q194"/>
<proteinExistence type="predicted"/>
<dbReference type="Pfam" id="PF08722">
    <property type="entry name" value="Tn7_TnsA-like_N"/>
    <property type="match status" value="1"/>
</dbReference>
<accession>A0A740Q194</accession>
<dbReference type="EMBL" id="DAATVL010000053">
    <property type="protein sequence ID" value="HAF0292493.1"/>
    <property type="molecule type" value="Genomic_DNA"/>
</dbReference>
<dbReference type="InterPro" id="IPR014832">
    <property type="entry name" value="TnsA_C"/>
</dbReference>
<feature type="domain" description="TnsA endonuclease C-terminal" evidence="1">
    <location>
        <begin position="177"/>
        <end position="256"/>
    </location>
</feature>
<evidence type="ECO:0000259" key="1">
    <source>
        <dbReference type="Pfam" id="PF08721"/>
    </source>
</evidence>
<dbReference type="GO" id="GO:0003676">
    <property type="term" value="F:nucleic acid binding"/>
    <property type="evidence" value="ECO:0007669"/>
    <property type="project" value="InterPro"/>
</dbReference>
<comment type="caution">
    <text evidence="3">The sequence shown here is derived from an EMBL/GenBank/DDBJ whole genome shotgun (WGS) entry which is preliminary data.</text>
</comment>
<dbReference type="InterPro" id="IPR011335">
    <property type="entry name" value="Restrct_endonuc-II-like"/>
</dbReference>
<dbReference type="Gene3D" id="1.10.10.10">
    <property type="entry name" value="Winged helix-like DNA-binding domain superfamily/Winged helix DNA-binding domain"/>
    <property type="match status" value="1"/>
</dbReference>
<reference evidence="3" key="1">
    <citation type="journal article" date="2018" name="Genome Biol.">
        <title>SKESA: strategic k-mer extension for scrupulous assemblies.</title>
        <authorList>
            <person name="Souvorov A."/>
            <person name="Agarwala R."/>
            <person name="Lipman D.J."/>
        </authorList>
    </citation>
    <scope>NUCLEOTIDE SEQUENCE</scope>
    <source>
        <strain evidence="3">N26921</strain>
    </source>
</reference>
<organism evidence="3">
    <name type="scientific">Salmonella enterica subsp. enterica serovar Typhimurium var. 5-</name>
    <dbReference type="NCBI Taxonomy" id="1620419"/>
    <lineage>
        <taxon>Bacteria</taxon>
        <taxon>Pseudomonadati</taxon>
        <taxon>Pseudomonadota</taxon>
        <taxon>Gammaproteobacteria</taxon>
        <taxon>Enterobacterales</taxon>
        <taxon>Enterobacteriaceae</taxon>
        <taxon>Salmonella</taxon>
    </lineage>
</organism>
<dbReference type="GO" id="GO:0004519">
    <property type="term" value="F:endonuclease activity"/>
    <property type="evidence" value="ECO:0007669"/>
    <property type="project" value="UniProtKB-KW"/>
</dbReference>
<keyword evidence="3" id="KW-0255">Endonuclease</keyword>
<dbReference type="SUPFAM" id="SSF52980">
    <property type="entry name" value="Restriction endonuclease-like"/>
    <property type="match status" value="1"/>
</dbReference>
<gene>
    <name evidence="3" type="ORF">G9C53_004883</name>
</gene>
<evidence type="ECO:0000313" key="3">
    <source>
        <dbReference type="EMBL" id="HAF0292493.1"/>
    </source>
</evidence>
<evidence type="ECO:0000259" key="2">
    <source>
        <dbReference type="Pfam" id="PF08722"/>
    </source>
</evidence>
<dbReference type="InterPro" id="IPR014833">
    <property type="entry name" value="TnsA_N"/>
</dbReference>
<name>A0A740Q194_SALTM</name>
<dbReference type="InterPro" id="IPR011856">
    <property type="entry name" value="tRNA_endonuc-like_dom_sf"/>
</dbReference>
<dbReference type="Gene3D" id="3.40.1350.10">
    <property type="match status" value="1"/>
</dbReference>
<reference evidence="3" key="2">
    <citation type="submission" date="2018-07" db="EMBL/GenBank/DDBJ databases">
        <authorList>
            <consortium name="NCBI Pathogen Detection Project"/>
        </authorList>
    </citation>
    <scope>NUCLEOTIDE SEQUENCE</scope>
    <source>
        <strain evidence="3">N26921</strain>
    </source>
</reference>
<sequence length="272" mass="31778">MIAVKKVSPYYNSNPKVKKFIKEGRGQGVGTDYIPWVKTHEFSSIGRATRTMGVKTPRIFHMQSDNQYRAFLSFEYSSMILDIRESFPLLDVMEVIDYKEDLRFDKFVDKETREPFVITTSFLLSVKEPGGGEKYVARTVKSTSELNRKITWENLEIQRRYWQSMGVQWQIITDKQLPRQQAKNIEWVRETLLEGSEGELNKEALSLSLLQYLLENEVQPLKEVLRAFDKREGLEKGAGLFLFRYLVAKKEILLDMNKVIDFSFPVQNILLI</sequence>
<dbReference type="InterPro" id="IPR036388">
    <property type="entry name" value="WH-like_DNA-bd_sf"/>
</dbReference>
<protein>
    <submittedName>
        <fullName evidence="3">Heteromeric transposase endonuclease subunit TnsA</fullName>
    </submittedName>
</protein>
<dbReference type="CDD" id="cd22362">
    <property type="entry name" value="TnsA_endonuclease-like"/>
    <property type="match status" value="1"/>
</dbReference>